<dbReference type="OrthoDB" id="3199616at2"/>
<dbReference type="PANTHER" id="PTHR36836">
    <property type="entry name" value="COLANIC ACID BIOSYNTHESIS PROTEIN WCAK"/>
    <property type="match status" value="1"/>
</dbReference>
<keyword evidence="3" id="KW-1185">Reference proteome</keyword>
<dbReference type="Pfam" id="PF04230">
    <property type="entry name" value="PS_pyruv_trans"/>
    <property type="match status" value="1"/>
</dbReference>
<evidence type="ECO:0000313" key="3">
    <source>
        <dbReference type="Proteomes" id="UP000196365"/>
    </source>
</evidence>
<evidence type="ECO:0000313" key="2">
    <source>
        <dbReference type="EMBL" id="SJZ67932.1"/>
    </source>
</evidence>
<dbReference type="GO" id="GO:0016740">
    <property type="term" value="F:transferase activity"/>
    <property type="evidence" value="ECO:0007669"/>
    <property type="project" value="UniProtKB-KW"/>
</dbReference>
<organism evidence="2 3">
    <name type="scientific">Garciella nitratireducens DSM 15102</name>
    <dbReference type="NCBI Taxonomy" id="1121911"/>
    <lineage>
        <taxon>Bacteria</taxon>
        <taxon>Bacillati</taxon>
        <taxon>Bacillota</taxon>
        <taxon>Clostridia</taxon>
        <taxon>Eubacteriales</taxon>
        <taxon>Eubacteriaceae</taxon>
        <taxon>Garciella</taxon>
    </lineage>
</organism>
<dbReference type="PANTHER" id="PTHR36836:SF1">
    <property type="entry name" value="COLANIC ACID BIOSYNTHESIS PROTEIN WCAK"/>
    <property type="match status" value="1"/>
</dbReference>
<sequence length="386" mass="44824">MTLKIGIVGNYGHNNNGDEAILQGILNQIKDINEHYDIVIFSDNVSDTIKRYHLKSYRLTYKRNNIFSSILYTVVRVFKNIKEIDVLIIGGGQLLMDLFKRPPMLYCMYSILAKLAGKPVIYYCVGVGPISSIKGKFLIGLGLKNAMYISVRDIQSKRILNEKYKLGDKVIVASDPAFFLNPKNTMKKLQRNKIIGFTTLPYFNKVYWPKEDQEKYNRYIEILRQTIEKLIEDTDYNIILFSTVYPADVISSTDLYKKITDKSRVTNITENLNPYELLETINKCDLIVGTRLHSLILSVVCEKPIIGINYQSKVKNFMEKINLKEYCFNIDTMEAQEIYSSIEKIIKDKREYDLAVSKSIQALYQMRKESDRNLKKIKEIMENIKK</sequence>
<accession>A0A1T4MLR8</accession>
<dbReference type="AlphaFoldDB" id="A0A1T4MLR8"/>
<dbReference type="Proteomes" id="UP000196365">
    <property type="component" value="Unassembled WGS sequence"/>
</dbReference>
<name>A0A1T4MLR8_9FIRM</name>
<proteinExistence type="predicted"/>
<dbReference type="InterPro" id="IPR007345">
    <property type="entry name" value="Polysacch_pyruvyl_Trfase"/>
</dbReference>
<protein>
    <submittedName>
        <fullName evidence="2">Polysaccharide pyruvyl transferase CsaB</fullName>
    </submittedName>
</protein>
<gene>
    <name evidence="2" type="ORF">SAMN02745973_01385</name>
</gene>
<dbReference type="RefSeq" id="WP_087678813.1">
    <property type="nucleotide sequence ID" value="NZ_FUWV01000007.1"/>
</dbReference>
<keyword evidence="2" id="KW-0808">Transferase</keyword>
<dbReference type="EMBL" id="FUWV01000007">
    <property type="protein sequence ID" value="SJZ67932.1"/>
    <property type="molecule type" value="Genomic_DNA"/>
</dbReference>
<feature type="domain" description="Polysaccharide pyruvyl transferase" evidence="1">
    <location>
        <begin position="17"/>
        <end position="312"/>
    </location>
</feature>
<evidence type="ECO:0000259" key="1">
    <source>
        <dbReference type="Pfam" id="PF04230"/>
    </source>
</evidence>
<reference evidence="2 3" key="1">
    <citation type="submission" date="2017-02" db="EMBL/GenBank/DDBJ databases">
        <authorList>
            <person name="Peterson S.W."/>
        </authorList>
    </citation>
    <scope>NUCLEOTIDE SEQUENCE [LARGE SCALE GENOMIC DNA]</scope>
    <source>
        <strain evidence="2 3">DSM 15102</strain>
    </source>
</reference>